<dbReference type="AlphaFoldDB" id="A0A1K2IH85"/>
<sequence>MIESIFTIIFVITVFIIGVISKKILYANEHVLSIESELKTFDDNFKAMESIDKIPDFKLGYGHIYSND</sequence>
<keyword evidence="3" id="KW-1185">Reference proteome</keyword>
<evidence type="ECO:0000313" key="3">
    <source>
        <dbReference type="Proteomes" id="UP000182544"/>
    </source>
</evidence>
<evidence type="ECO:0000313" key="2">
    <source>
        <dbReference type="EMBL" id="SFZ91743.1"/>
    </source>
</evidence>
<accession>A0A1K2IH85</accession>
<dbReference type="EMBL" id="FPKV01000002">
    <property type="protein sequence ID" value="SFZ91743.1"/>
    <property type="molecule type" value="Genomic_DNA"/>
</dbReference>
<evidence type="ECO:0000256" key="1">
    <source>
        <dbReference type="SAM" id="Phobius"/>
    </source>
</evidence>
<reference evidence="2 3" key="1">
    <citation type="submission" date="2016-10" db="EMBL/GenBank/DDBJ databases">
        <authorList>
            <person name="de Groot N.N."/>
        </authorList>
    </citation>
    <scope>NUCLEOTIDE SEQUENCE [LARGE SCALE GENOMIC DNA]</scope>
    <source>
        <strain evidence="2 3">DSM 18180</strain>
    </source>
</reference>
<dbReference type="OrthoDB" id="1453428at2"/>
<proteinExistence type="predicted"/>
<keyword evidence="1" id="KW-0812">Transmembrane</keyword>
<feature type="transmembrane region" description="Helical" evidence="1">
    <location>
        <begin position="6"/>
        <end position="25"/>
    </location>
</feature>
<keyword evidence="1" id="KW-0472">Membrane</keyword>
<gene>
    <name evidence="2" type="ORF">SAMN05428642_102282</name>
</gene>
<organism evidence="2 3">
    <name type="scientific">Flaviramulus basaltis</name>
    <dbReference type="NCBI Taxonomy" id="369401"/>
    <lineage>
        <taxon>Bacteria</taxon>
        <taxon>Pseudomonadati</taxon>
        <taxon>Bacteroidota</taxon>
        <taxon>Flavobacteriia</taxon>
        <taxon>Flavobacteriales</taxon>
        <taxon>Flavobacteriaceae</taxon>
        <taxon>Flaviramulus</taxon>
    </lineage>
</organism>
<protein>
    <submittedName>
        <fullName evidence="2">Uncharacterized protein</fullName>
    </submittedName>
</protein>
<dbReference type="RefSeq" id="WP_072401263.1">
    <property type="nucleotide sequence ID" value="NZ_FPKV01000002.1"/>
</dbReference>
<dbReference type="Proteomes" id="UP000182544">
    <property type="component" value="Unassembled WGS sequence"/>
</dbReference>
<name>A0A1K2IH85_9FLAO</name>
<keyword evidence="1" id="KW-1133">Transmembrane helix</keyword>